<sequence length="220" mass="23860">MADAFDARIVRRVKPAEEAKLVALTFDDGPWPGSTPAVLDILAHEGVKATFFWVGQHLERYPDLARRVVAEGHAVGNHTYSHRSAASPAEVAAEEIGRTNALIEELTGVRTTLFRPPGGHLKNGLVKHALEQGYVVVMWSALSDDTKPGADAASIVHNVMGRVRPGSIVLLHDGGGDRARTLEALPLLIERLRAEGYRFVTVPELLESGEVDTNPWAARP</sequence>
<dbReference type="EC" id="3.5.1.104" evidence="2"/>
<dbReference type="InterPro" id="IPR002509">
    <property type="entry name" value="NODB_dom"/>
</dbReference>
<dbReference type="PANTHER" id="PTHR10587">
    <property type="entry name" value="GLYCOSYL TRANSFERASE-RELATED"/>
    <property type="match status" value="1"/>
</dbReference>
<comment type="caution">
    <text evidence="2">The sequence shown here is derived from an EMBL/GenBank/DDBJ whole genome shotgun (WGS) entry which is preliminary data.</text>
</comment>
<dbReference type="GO" id="GO:0005975">
    <property type="term" value="P:carbohydrate metabolic process"/>
    <property type="evidence" value="ECO:0007669"/>
    <property type="project" value="InterPro"/>
</dbReference>
<dbReference type="InterPro" id="IPR050248">
    <property type="entry name" value="Polysacc_deacetylase_ArnD"/>
</dbReference>
<feature type="domain" description="NodB homology" evidence="1">
    <location>
        <begin position="20"/>
        <end position="200"/>
    </location>
</feature>
<dbReference type="Gene3D" id="3.20.20.370">
    <property type="entry name" value="Glycoside hydrolase/deacetylase"/>
    <property type="match status" value="1"/>
</dbReference>
<dbReference type="SUPFAM" id="SSF88713">
    <property type="entry name" value="Glycoside hydrolase/deacetylase"/>
    <property type="match status" value="1"/>
</dbReference>
<dbReference type="Proteomes" id="UP000265715">
    <property type="component" value="Unassembled WGS sequence"/>
</dbReference>
<evidence type="ECO:0000313" key="2">
    <source>
        <dbReference type="EMBL" id="RIH74931.1"/>
    </source>
</evidence>
<gene>
    <name evidence="2" type="primary">pgdA_2</name>
    <name evidence="2" type="ORF">Mterra_04026</name>
</gene>
<dbReference type="PROSITE" id="PS51677">
    <property type="entry name" value="NODB"/>
    <property type="match status" value="1"/>
</dbReference>
<evidence type="ECO:0000313" key="3">
    <source>
        <dbReference type="Proteomes" id="UP000265715"/>
    </source>
</evidence>
<protein>
    <submittedName>
        <fullName evidence="2">Peptidoglycan-N-acetylglucosamine deacetylase</fullName>
        <ecNumber evidence="2">3.5.1.104</ecNumber>
    </submittedName>
</protein>
<dbReference type="AlphaFoldDB" id="A0A399DXH1"/>
<reference evidence="2 3" key="1">
    <citation type="submission" date="2018-08" db="EMBL/GenBank/DDBJ databases">
        <title>Meiothermus terrae DSM 26712 genome sequencing project.</title>
        <authorList>
            <person name="Da Costa M.S."/>
            <person name="Albuquerque L."/>
            <person name="Raposo P."/>
            <person name="Froufe H.J.C."/>
            <person name="Barroso C.S."/>
            <person name="Egas C."/>
        </authorList>
    </citation>
    <scope>NUCLEOTIDE SEQUENCE [LARGE SCALE GENOMIC DNA]</scope>
    <source>
        <strain evidence="2 3">DSM 26712</strain>
    </source>
</reference>
<evidence type="ECO:0000259" key="1">
    <source>
        <dbReference type="PROSITE" id="PS51677"/>
    </source>
</evidence>
<proteinExistence type="predicted"/>
<accession>A0A399DXH1</accession>
<keyword evidence="3" id="KW-1185">Reference proteome</keyword>
<name>A0A399DXH1_9DEIN</name>
<dbReference type="GO" id="GO:0016810">
    <property type="term" value="F:hydrolase activity, acting on carbon-nitrogen (but not peptide) bonds"/>
    <property type="evidence" value="ECO:0007669"/>
    <property type="project" value="InterPro"/>
</dbReference>
<keyword evidence="2" id="KW-0378">Hydrolase</keyword>
<dbReference type="PANTHER" id="PTHR10587:SF137">
    <property type="entry name" value="4-DEOXY-4-FORMAMIDO-L-ARABINOSE-PHOSPHOUNDECAPRENOL DEFORMYLASE ARND-RELATED"/>
    <property type="match status" value="1"/>
</dbReference>
<dbReference type="Pfam" id="PF01522">
    <property type="entry name" value="Polysacc_deac_1"/>
    <property type="match status" value="1"/>
</dbReference>
<dbReference type="InterPro" id="IPR011330">
    <property type="entry name" value="Glyco_hydro/deAcase_b/a-brl"/>
</dbReference>
<dbReference type="CDD" id="cd10917">
    <property type="entry name" value="CE4_NodB_like_6s_7s"/>
    <property type="match status" value="1"/>
</dbReference>
<organism evidence="2 3">
    <name type="scientific">Calidithermus terrae</name>
    <dbReference type="NCBI Taxonomy" id="1408545"/>
    <lineage>
        <taxon>Bacteria</taxon>
        <taxon>Thermotogati</taxon>
        <taxon>Deinococcota</taxon>
        <taxon>Deinococci</taxon>
        <taxon>Thermales</taxon>
        <taxon>Thermaceae</taxon>
        <taxon>Calidithermus</taxon>
    </lineage>
</organism>
<dbReference type="EMBL" id="QXDL01000382">
    <property type="protein sequence ID" value="RIH74931.1"/>
    <property type="molecule type" value="Genomic_DNA"/>
</dbReference>